<evidence type="ECO:0000313" key="1">
    <source>
        <dbReference type="EMBL" id="AND41854.1"/>
    </source>
</evidence>
<protein>
    <submittedName>
        <fullName evidence="1">Uncharacterized protein</fullName>
    </submittedName>
</protein>
<organism evidence="1 2">
    <name type="scientific">Cytobacillus oceanisediminis 2691</name>
    <dbReference type="NCBI Taxonomy" id="1196031"/>
    <lineage>
        <taxon>Bacteria</taxon>
        <taxon>Bacillati</taxon>
        <taxon>Bacillota</taxon>
        <taxon>Bacilli</taxon>
        <taxon>Bacillales</taxon>
        <taxon>Bacillaceae</taxon>
        <taxon>Cytobacillus</taxon>
    </lineage>
</organism>
<dbReference type="EMBL" id="CP015506">
    <property type="protein sequence ID" value="AND41854.1"/>
    <property type="molecule type" value="Genomic_DNA"/>
</dbReference>
<name>A0A160MFY1_9BACI</name>
<evidence type="ECO:0000313" key="2">
    <source>
        <dbReference type="Proteomes" id="UP000077856"/>
    </source>
</evidence>
<reference evidence="1 2" key="1">
    <citation type="submission" date="2016-04" db="EMBL/GenBank/DDBJ databases">
        <title>Complete genome sequence of Bacillus oceanisediminis strain 2691.</title>
        <authorList>
            <person name="Jeong H."/>
            <person name="Kim H.J."/>
            <person name="Lee D.-W."/>
        </authorList>
    </citation>
    <scope>NUCLEOTIDE SEQUENCE [LARGE SCALE GENOMIC DNA]</scope>
    <source>
        <strain evidence="1 2">2691</strain>
    </source>
</reference>
<gene>
    <name evidence="1" type="ORF">A361_22705</name>
</gene>
<dbReference type="STRING" id="1196031.A361_22705"/>
<dbReference type="AlphaFoldDB" id="A0A160MFY1"/>
<dbReference type="Proteomes" id="UP000077856">
    <property type="component" value="Chromosome"/>
</dbReference>
<dbReference type="KEGG" id="bon:A361_22705"/>
<proteinExistence type="predicted"/>
<sequence>MPFNELFSIGAFLKYPHSVSIIKEEVFCLLKSNENLLQGQEKPTKIILDFEIVPGGNMPADIKKF</sequence>
<accession>A0A160MFY1</accession>